<evidence type="ECO:0000313" key="2">
    <source>
        <dbReference type="Proteomes" id="UP001206925"/>
    </source>
</evidence>
<dbReference type="AlphaFoldDB" id="A0AAD5GGB9"/>
<reference evidence="1" key="1">
    <citation type="submission" date="2022-06" db="EMBL/GenBank/DDBJ databases">
        <title>Uncovering the hologenomic basis of an extraordinary plant invasion.</title>
        <authorList>
            <person name="Bieker V.C."/>
            <person name="Martin M.D."/>
            <person name="Gilbert T."/>
            <person name="Hodgins K."/>
            <person name="Battlay P."/>
            <person name="Petersen B."/>
            <person name="Wilson J."/>
        </authorList>
    </citation>
    <scope>NUCLEOTIDE SEQUENCE</scope>
    <source>
        <strain evidence="1">AA19_3_7</strain>
        <tissue evidence="1">Leaf</tissue>
    </source>
</reference>
<dbReference type="Proteomes" id="UP001206925">
    <property type="component" value="Unassembled WGS sequence"/>
</dbReference>
<dbReference type="EMBL" id="JAMZMK010008207">
    <property type="protein sequence ID" value="KAI7741417.1"/>
    <property type="molecule type" value="Genomic_DNA"/>
</dbReference>
<organism evidence="1 2">
    <name type="scientific">Ambrosia artemisiifolia</name>
    <name type="common">Common ragweed</name>
    <dbReference type="NCBI Taxonomy" id="4212"/>
    <lineage>
        <taxon>Eukaryota</taxon>
        <taxon>Viridiplantae</taxon>
        <taxon>Streptophyta</taxon>
        <taxon>Embryophyta</taxon>
        <taxon>Tracheophyta</taxon>
        <taxon>Spermatophyta</taxon>
        <taxon>Magnoliopsida</taxon>
        <taxon>eudicotyledons</taxon>
        <taxon>Gunneridae</taxon>
        <taxon>Pentapetalae</taxon>
        <taxon>asterids</taxon>
        <taxon>campanulids</taxon>
        <taxon>Asterales</taxon>
        <taxon>Asteraceae</taxon>
        <taxon>Asteroideae</taxon>
        <taxon>Heliantheae alliance</taxon>
        <taxon>Heliantheae</taxon>
        <taxon>Ambrosia</taxon>
    </lineage>
</organism>
<proteinExistence type="predicted"/>
<evidence type="ECO:0000313" key="1">
    <source>
        <dbReference type="EMBL" id="KAI7741417.1"/>
    </source>
</evidence>
<gene>
    <name evidence="1" type="ORF">M8C21_000877</name>
</gene>
<keyword evidence="2" id="KW-1185">Reference proteome</keyword>
<accession>A0AAD5GGB9</accession>
<sequence>MATETADNGNVEGTTGSVPRLAYVVAVGGGDPKAKTRKYIGRKGRVTSRYLRPKIASCHDRCKSGVRDETPELKKPGRRLGVRKIWVKKKPVRRSVEPVKRNKMSYSLDHNSTDYHGSKGVEVFVGGLARSLTEEKVHKLEGKKIGVLPSAGQDTLFLGNLNKGWSADDFNKVVRQVFPDIVSIDLAQPSGS</sequence>
<feature type="non-terminal residue" evidence="1">
    <location>
        <position position="192"/>
    </location>
</feature>
<protein>
    <submittedName>
        <fullName evidence="1">Uncharacterized protein</fullName>
    </submittedName>
</protein>
<name>A0AAD5GGB9_AMBAR</name>
<comment type="caution">
    <text evidence="1">The sequence shown here is derived from an EMBL/GenBank/DDBJ whole genome shotgun (WGS) entry which is preliminary data.</text>
</comment>